<dbReference type="InterPro" id="IPR009057">
    <property type="entry name" value="Homeodomain-like_sf"/>
</dbReference>
<evidence type="ECO:0000256" key="2">
    <source>
        <dbReference type="PROSITE-ProRule" id="PRU00335"/>
    </source>
</evidence>
<dbReference type="InterPro" id="IPR001647">
    <property type="entry name" value="HTH_TetR"/>
</dbReference>
<organism evidence="4 5">
    <name type="scientific">Spartinivicinus marinus</name>
    <dbReference type="NCBI Taxonomy" id="2994442"/>
    <lineage>
        <taxon>Bacteria</taxon>
        <taxon>Pseudomonadati</taxon>
        <taxon>Pseudomonadota</taxon>
        <taxon>Gammaproteobacteria</taxon>
        <taxon>Oceanospirillales</taxon>
        <taxon>Zooshikellaceae</taxon>
        <taxon>Spartinivicinus</taxon>
    </lineage>
</organism>
<dbReference type="InterPro" id="IPR025722">
    <property type="entry name" value="TetR"/>
</dbReference>
<evidence type="ECO:0000256" key="1">
    <source>
        <dbReference type="ARBA" id="ARBA00023125"/>
    </source>
</evidence>
<dbReference type="Pfam" id="PF13972">
    <property type="entry name" value="TetR"/>
    <property type="match status" value="1"/>
</dbReference>
<accession>A0A853I8N0</accession>
<feature type="DNA-binding region" description="H-T-H motif" evidence="2">
    <location>
        <begin position="24"/>
        <end position="43"/>
    </location>
</feature>
<gene>
    <name evidence="4" type="ORF">H0A36_13390</name>
</gene>
<keyword evidence="1 2" id="KW-0238">DNA-binding</keyword>
<dbReference type="AlphaFoldDB" id="A0A853I8N0"/>
<dbReference type="SUPFAM" id="SSF46689">
    <property type="entry name" value="Homeodomain-like"/>
    <property type="match status" value="1"/>
</dbReference>
<dbReference type="PANTHER" id="PTHR43479:SF12">
    <property type="entry name" value="TRANSCRIPTIONAL REGULATORY PROTEIN"/>
    <property type="match status" value="1"/>
</dbReference>
<dbReference type="Gene3D" id="1.10.357.10">
    <property type="entry name" value="Tetracycline Repressor, domain 2"/>
    <property type="match status" value="1"/>
</dbReference>
<evidence type="ECO:0000313" key="5">
    <source>
        <dbReference type="Proteomes" id="UP000569732"/>
    </source>
</evidence>
<dbReference type="PRINTS" id="PR00455">
    <property type="entry name" value="HTHTETR"/>
</dbReference>
<protein>
    <submittedName>
        <fullName evidence="4">TetR/AcrR family transcriptional regulator</fullName>
    </submittedName>
</protein>
<dbReference type="PANTHER" id="PTHR43479">
    <property type="entry name" value="ACREF/ENVCD OPERON REPRESSOR-RELATED"/>
    <property type="match status" value="1"/>
</dbReference>
<keyword evidence="5" id="KW-1185">Reference proteome</keyword>
<comment type="caution">
    <text evidence="4">The sequence shown here is derived from an EMBL/GenBank/DDBJ whole genome shotgun (WGS) entry which is preliminary data.</text>
</comment>
<dbReference type="Pfam" id="PF00440">
    <property type="entry name" value="TetR_N"/>
    <property type="match status" value="1"/>
</dbReference>
<dbReference type="EMBL" id="JACCKB010000020">
    <property type="protein sequence ID" value="NYZ67008.1"/>
    <property type="molecule type" value="Genomic_DNA"/>
</dbReference>
<name>A0A853I8N0_9GAMM</name>
<evidence type="ECO:0000313" key="4">
    <source>
        <dbReference type="EMBL" id="NYZ67008.1"/>
    </source>
</evidence>
<dbReference type="GO" id="GO:0003677">
    <property type="term" value="F:DNA binding"/>
    <property type="evidence" value="ECO:0007669"/>
    <property type="project" value="UniProtKB-UniRule"/>
</dbReference>
<sequence>MKTRERILSTSLQLFNDFGEPNITTIDISNEMEISPGNLYYHFQGKDAIILELYLRFEHDLIELLESPSRNELAVDDYWLYLHIIFETIQNYRFLYRDLSNLLAKYKKIQARFNRLISRKKQMFIDICQKLKKADFLMATEEEIEALADNAVVIATFWLNYQVMRHKNAYDSSYISQGIYQVITLIAPYLVAEQKVHVQTICRMYKDKGYLLRD</sequence>
<evidence type="ECO:0000259" key="3">
    <source>
        <dbReference type="PROSITE" id="PS50977"/>
    </source>
</evidence>
<reference evidence="4 5" key="1">
    <citation type="submission" date="2020-07" db="EMBL/GenBank/DDBJ databases">
        <title>Endozoicomonas sp. nov., isolated from sediment.</title>
        <authorList>
            <person name="Gu T."/>
        </authorList>
    </citation>
    <scope>NUCLEOTIDE SEQUENCE [LARGE SCALE GENOMIC DNA]</scope>
    <source>
        <strain evidence="4 5">SM1973</strain>
    </source>
</reference>
<feature type="domain" description="HTH tetR-type" evidence="3">
    <location>
        <begin position="1"/>
        <end position="61"/>
    </location>
</feature>
<proteinExistence type="predicted"/>
<dbReference type="InterPro" id="IPR050624">
    <property type="entry name" value="HTH-type_Tx_Regulator"/>
</dbReference>
<dbReference type="Proteomes" id="UP000569732">
    <property type="component" value="Unassembled WGS sequence"/>
</dbReference>
<dbReference type="PROSITE" id="PS50977">
    <property type="entry name" value="HTH_TETR_2"/>
    <property type="match status" value="1"/>
</dbReference>
<dbReference type="RefSeq" id="WP_180569032.1">
    <property type="nucleotide sequence ID" value="NZ_JACCKB010000020.1"/>
</dbReference>